<dbReference type="SUPFAM" id="SSF75005">
    <property type="entry name" value="Arabinanase/levansucrase/invertase"/>
    <property type="match status" value="1"/>
</dbReference>
<proteinExistence type="inferred from homology"/>
<keyword evidence="2" id="KW-0378">Hydrolase</keyword>
<dbReference type="PANTHER" id="PTHR42812:SF12">
    <property type="entry name" value="BETA-XYLOSIDASE-RELATED"/>
    <property type="match status" value="1"/>
</dbReference>
<protein>
    <submittedName>
        <fullName evidence="4">Glyco_hydro_43</fullName>
    </submittedName>
</protein>
<dbReference type="PANTHER" id="PTHR42812">
    <property type="entry name" value="BETA-XYLOSIDASE"/>
    <property type="match status" value="1"/>
</dbReference>
<dbReference type="InterPro" id="IPR006710">
    <property type="entry name" value="Glyco_hydro_43"/>
</dbReference>
<dbReference type="InterPro" id="IPR051795">
    <property type="entry name" value="Glycosyl_Hydrlase_43"/>
</dbReference>
<dbReference type="AlphaFoldDB" id="A0A060CDZ0"/>
<dbReference type="InterPro" id="IPR023296">
    <property type="entry name" value="Glyco_hydro_beta-prop_sf"/>
</dbReference>
<evidence type="ECO:0000256" key="3">
    <source>
        <dbReference type="ARBA" id="ARBA00023295"/>
    </source>
</evidence>
<accession>A0A060CDZ0</accession>
<feature type="non-terminal residue" evidence="4">
    <location>
        <position position="141"/>
    </location>
</feature>
<dbReference type="EMBL" id="KF126062">
    <property type="protein sequence ID" value="AIA93404.1"/>
    <property type="molecule type" value="Genomic_DNA"/>
</dbReference>
<evidence type="ECO:0000313" key="4">
    <source>
        <dbReference type="EMBL" id="AIA93404.1"/>
    </source>
</evidence>
<dbReference type="GO" id="GO:0005975">
    <property type="term" value="P:carbohydrate metabolic process"/>
    <property type="evidence" value="ECO:0007669"/>
    <property type="project" value="InterPro"/>
</dbReference>
<evidence type="ECO:0000256" key="2">
    <source>
        <dbReference type="ARBA" id="ARBA00022801"/>
    </source>
</evidence>
<comment type="similarity">
    <text evidence="1">Belongs to the glycosyl hydrolase 43 family.</text>
</comment>
<name>A0A060CDZ0_9BACT</name>
<dbReference type="Gene3D" id="2.115.10.20">
    <property type="entry name" value="Glycosyl hydrolase domain, family 43"/>
    <property type="match status" value="1"/>
</dbReference>
<keyword evidence="3" id="KW-0326">Glycosidase</keyword>
<organism evidence="4">
    <name type="scientific">uncultured Paludibacter sp</name>
    <dbReference type="NCBI Taxonomy" id="497635"/>
    <lineage>
        <taxon>Bacteria</taxon>
        <taxon>Pseudomonadati</taxon>
        <taxon>Bacteroidota</taxon>
        <taxon>Bacteroidia</taxon>
        <taxon>Bacteroidales</taxon>
        <taxon>Paludibacteraceae</taxon>
        <taxon>Paludibacter</taxon>
        <taxon>environmental samples</taxon>
    </lineage>
</organism>
<reference evidence="4" key="1">
    <citation type="journal article" date="2013" name="Environ. Microbiol.">
        <title>Seasonally variable intestinal metagenomes of the red palm weevil (Rhynchophorus ferrugineus).</title>
        <authorList>
            <person name="Jia S."/>
            <person name="Zhang X."/>
            <person name="Zhang G."/>
            <person name="Yin A."/>
            <person name="Zhang S."/>
            <person name="Li F."/>
            <person name="Wang L."/>
            <person name="Zhao D."/>
            <person name="Yun Q."/>
            <person name="Tala"/>
            <person name="Wang J."/>
            <person name="Sun G."/>
            <person name="Baabdullah M."/>
            <person name="Yu X."/>
            <person name="Hu S."/>
            <person name="Al-Mssallem I.S."/>
            <person name="Yu J."/>
        </authorList>
    </citation>
    <scope>NUCLEOTIDE SEQUENCE</scope>
</reference>
<dbReference type="GO" id="GO:0004553">
    <property type="term" value="F:hydrolase activity, hydrolyzing O-glycosyl compounds"/>
    <property type="evidence" value="ECO:0007669"/>
    <property type="project" value="InterPro"/>
</dbReference>
<dbReference type="Pfam" id="PF04616">
    <property type="entry name" value="Glyco_hydro_43"/>
    <property type="match status" value="1"/>
</dbReference>
<evidence type="ECO:0000256" key="1">
    <source>
        <dbReference type="ARBA" id="ARBA00009865"/>
    </source>
</evidence>
<sequence length="141" mass="15703">MTTKKIYAYFGSGEAGSIDVAQLDPKNKFKQIGEDKKLIFTNTKENGFEVNGDNNEKGNPWTEGASIFKHNGKYYLTYATPGTEKRSYSDAYYMSDHPMGPFKLGINSPLTHRPLGYVTGTGHGGLFYDKEGKLWTIVTTV</sequence>